<feature type="compositionally biased region" description="Polar residues" evidence="1">
    <location>
        <begin position="212"/>
        <end position="221"/>
    </location>
</feature>
<proteinExistence type="predicted"/>
<organism evidence="2 3">
    <name type="scientific">Blyttiomyces helicus</name>
    <dbReference type="NCBI Taxonomy" id="388810"/>
    <lineage>
        <taxon>Eukaryota</taxon>
        <taxon>Fungi</taxon>
        <taxon>Fungi incertae sedis</taxon>
        <taxon>Chytridiomycota</taxon>
        <taxon>Chytridiomycota incertae sedis</taxon>
        <taxon>Chytridiomycetes</taxon>
        <taxon>Chytridiomycetes incertae sedis</taxon>
        <taxon>Blyttiomyces</taxon>
    </lineage>
</organism>
<keyword evidence="3" id="KW-1185">Reference proteome</keyword>
<name>A0A4V1IS15_9FUNG</name>
<protein>
    <submittedName>
        <fullName evidence="2">Uncharacterized protein</fullName>
    </submittedName>
</protein>
<feature type="compositionally biased region" description="Low complexity" evidence="1">
    <location>
        <begin position="243"/>
        <end position="255"/>
    </location>
</feature>
<accession>A0A4V1IS15</accession>
<gene>
    <name evidence="2" type="ORF">BDK51DRAFT_37308</name>
</gene>
<feature type="compositionally biased region" description="Polar residues" evidence="1">
    <location>
        <begin position="1"/>
        <end position="17"/>
    </location>
</feature>
<feature type="compositionally biased region" description="Basic and acidic residues" evidence="1">
    <location>
        <begin position="331"/>
        <end position="345"/>
    </location>
</feature>
<evidence type="ECO:0000313" key="2">
    <source>
        <dbReference type="EMBL" id="RKO91977.1"/>
    </source>
</evidence>
<feature type="compositionally biased region" description="Pro residues" evidence="1">
    <location>
        <begin position="284"/>
        <end position="294"/>
    </location>
</feature>
<feature type="compositionally biased region" description="Acidic residues" evidence="1">
    <location>
        <begin position="398"/>
        <end position="424"/>
    </location>
</feature>
<reference evidence="3" key="1">
    <citation type="journal article" date="2018" name="Nat. Microbiol.">
        <title>Leveraging single-cell genomics to expand the fungal tree of life.</title>
        <authorList>
            <person name="Ahrendt S.R."/>
            <person name="Quandt C.A."/>
            <person name="Ciobanu D."/>
            <person name="Clum A."/>
            <person name="Salamov A."/>
            <person name="Andreopoulos B."/>
            <person name="Cheng J.F."/>
            <person name="Woyke T."/>
            <person name="Pelin A."/>
            <person name="Henrissat B."/>
            <person name="Reynolds N.K."/>
            <person name="Benny G.L."/>
            <person name="Smith M.E."/>
            <person name="James T.Y."/>
            <person name="Grigoriev I.V."/>
        </authorList>
    </citation>
    <scope>NUCLEOTIDE SEQUENCE [LARGE SCALE GENOMIC DNA]</scope>
</reference>
<dbReference type="AlphaFoldDB" id="A0A4V1IS15"/>
<evidence type="ECO:0000256" key="1">
    <source>
        <dbReference type="SAM" id="MobiDB-lite"/>
    </source>
</evidence>
<evidence type="ECO:0000313" key="3">
    <source>
        <dbReference type="Proteomes" id="UP000269721"/>
    </source>
</evidence>
<feature type="region of interest" description="Disordered" evidence="1">
    <location>
        <begin position="1"/>
        <end position="38"/>
    </location>
</feature>
<feature type="compositionally biased region" description="Basic and acidic residues" evidence="1">
    <location>
        <begin position="387"/>
        <end position="397"/>
    </location>
</feature>
<feature type="compositionally biased region" description="Basic and acidic residues" evidence="1">
    <location>
        <begin position="18"/>
        <end position="27"/>
    </location>
</feature>
<sequence length="494" mass="52398">MNQQAPLAQRAESTTPKTDPDEVEHLRGSKKKAVQASDVDALNDHLRLAHPPRHPRLELEDLPALKTLLPPPQRLPSICPNPAKPATKPEILPARHLEKKSALLHTPRPHQPASLPQSLLDLSISPSEDPAMSGDWLGEDPLDLWGNSVQPPALTAQDQDPAGPDEDSSHSHKPGAWADAAFAQASLFGQQAATFEPYTETGDTRTDESKPVSASETTCSSRGELEMSTAEPANPGAALTSGPAPSANASLALLADHSRESRSRTASTIDDLLATSLPSSPFTLPLPPLAPDDPPISQAEPPAANIPASAAGSTGSDSTRHSPEPPGSESESTRASHDSESDSARHSSSASASALLLEPLASFAPDEDESSHQSGFPQSEDSEDDEQRVQSDEGEAGREDEDEDDHEENTEEGLEELDNGDSEIDVEMGDVEPIETGLLSGMRLPEAEFWSLPGKLVRRIINVVTSTNGRLSLASPSFLFTFQTSLPTISRGAG</sequence>
<feature type="compositionally biased region" description="Low complexity" evidence="1">
    <location>
        <begin position="308"/>
        <end position="317"/>
    </location>
</feature>
<dbReference type="EMBL" id="KZ994820">
    <property type="protein sequence ID" value="RKO91977.1"/>
    <property type="molecule type" value="Genomic_DNA"/>
</dbReference>
<feature type="compositionally biased region" description="Low complexity" evidence="1">
    <location>
        <begin position="346"/>
        <end position="364"/>
    </location>
</feature>
<feature type="compositionally biased region" description="Low complexity" evidence="1">
    <location>
        <begin position="272"/>
        <end position="283"/>
    </location>
</feature>
<dbReference type="Proteomes" id="UP000269721">
    <property type="component" value="Unassembled WGS sequence"/>
</dbReference>
<feature type="region of interest" description="Disordered" evidence="1">
    <location>
        <begin position="68"/>
        <end position="424"/>
    </location>
</feature>